<protein>
    <submittedName>
        <fullName evidence="3">Sugar-binding protein</fullName>
    </submittedName>
</protein>
<name>A0ABY7RD29_9PSED</name>
<keyword evidence="4" id="KW-1185">Reference proteome</keyword>
<reference evidence="3 4" key="1">
    <citation type="journal article" date="2020" name="Front. Microbiol.">
        <title>Toward Biorecycling: Isolation of a Soil Bacterium That Grows on a Polyurethane Oligomer and Monomer.</title>
        <authorList>
            <person name="Espinosa M.J.C."/>
            <person name="Blanco A.C."/>
            <person name="Schmidgall T."/>
            <person name="Atanasoff-Kardjalieff A.K."/>
            <person name="Kappelmeyer U."/>
            <person name="Tischler D."/>
            <person name="Pieper D.H."/>
            <person name="Heipieper H.J."/>
            <person name="Eberlein C."/>
        </authorList>
    </citation>
    <scope>NUCLEOTIDE SEQUENCE [LARGE SCALE GENOMIC DNA]</scope>
    <source>
        <strain evidence="3 4">TDA1</strain>
    </source>
</reference>
<dbReference type="PANTHER" id="PTHR32305">
    <property type="match status" value="1"/>
</dbReference>
<feature type="compositionally biased region" description="Low complexity" evidence="1">
    <location>
        <begin position="1588"/>
        <end position="1598"/>
    </location>
</feature>
<dbReference type="InterPro" id="IPR022385">
    <property type="entry name" value="Rhs_assc_core"/>
</dbReference>
<sequence length="1689" mass="190923">MFLNSNAFNFMSFVQNNVDPRTGQYNLGIELPELIGNNLCGPRLPLRLNFSPMNDQDSGFGIGWALNLSQFEIRASMLSLGSGERFKVSDNGPGVEPLIAERKLESFHFHNESEPDQQRVRYRLVHKSGLVEVLEPQDNDRDIALPVRVLAPSGHGLTLEYERDVDGPRLVRVSDDSGRDLLAIDYSSNHEVLLDLHPSDDPEVEPWARYTLSRNGADELTDVVLPTDEQASWHFEYQRFGNLRCVSRVDNPLGGTERVYYRTRGHRFPPAADGMTRWLPNVERHVVQPGAGQPEMVTEYDYSPENFLGYGGTGIVWRDDGLDNLYKLVGNRYQYTSTARYRVPGEPDDAGNPTEVDARTITRTFNRFHLLNEQVTRQDDCVETVSTTYHEVAGQRFENQPEKFQLPHVMTKVWRLANDPREYREENVTTDYDAFGNLTEETQANGIRTVNTYHPANPEGFVGTLESLTVYPADCSVEPGHEPAQTIRVRYQYRQLAPLPPAQGYKAQEDWLLRNEEEIFQVLIDSESKEQEQSLQKTECGYLEDSSNAFLYGRMDHQSTTLNGTTARSQWKYKRLDDEAGLPTLLSTEHTYTAPGGTLQRKIEQIQHVTTGGLYQQQDLNGVITRYRHDKLNRMLEETVGADTTEAATRHYAYRLLNQNDRGQAFEEATDVKGVLTRTYLDGASRTLRQELQTLDENKQPQTLPVHYQARYDPLGNQAGETLYDHYTQDGEERVVAVDFSFSYDGWGQRCKVERPDGVIEHRDFSPFGADGNRIKTWITSAKNPKLKRRQQVSEFNRFDKPVYEYRLDGNREVGRHDYQYDGLGRSTKETLALQGNLDAPTLRSTHYHYDAWGRMHKTQRPDDSLLERQFAAHSLSELTTLFQVRKAANGVARPVCKREFDGLERLEKISVGPRVEDYTYQGSQTLVHQRTAYRMENGNPGQDKRVITYGYKPQLTEQPQKIETTRQQGGKGTAANLASFDYEESAAITSAKEDTQGTRSYTYTPLGYLLQEKWDSKDSTGYHVDYAHSPQGRLLSRQDSDGQAVVHAYDAQGRIAHTRQQSLKAAFSYDEEGLLESTETVDEASGRRVLCSLQHDTLGREVKRTLSVDGGVAHELHLVWRDDDLLLERRLEKDGTVLLKENFAYDALNRLAFHDSEGPLLPCNAKGRPIISQQFDFDEQDNLTRCRTWFDGGEQDDADFTYLADGSFQLAAVAHTLVTDYPARQAFRYDELGNALNDEWGRRLVYDSVGRLQEVRDADDDDQVLASYRYDGHDQLYAARYGTAAEVLRRYQGNQVDRTVQDGLLTHYLYQNEMALGLNQWRGDQLQDSRLLLSDAQGTVLAEYDADGLRPKQEATGELHPATFSAYGERPEDNGLRTLLGFLGELRDELFGWYMLGRGYRAYSPSLMRFHSPDSLAPEESGINPYLYCLGDPVNWRDPTGHRSAYGYGKENPTDRSYHPPYIDPIERPKGGWAQWLGVGIAGLFLVISVVTMPWTAPLSIGYVVAIAGLGMQAAGLGLQIAAIDTEDENLANTYYMLANALQIVGGLMFGIGRGMAMKTMKIATTATPRNSLDDIDFSIFKPRPRPSGSISSPGSGDQRLRPLFDSVRSSVRSRSTRSSGDLGLSRLFGGVDEVTNATVSRTKSVSQSISGASRTPSVKDPFWRVSHYSIRRGDFLKGHGWSRNITK</sequence>
<feature type="transmembrane region" description="Helical" evidence="2">
    <location>
        <begin position="1504"/>
        <end position="1524"/>
    </location>
</feature>
<feature type="region of interest" description="Disordered" evidence="1">
    <location>
        <begin position="1583"/>
        <end position="1603"/>
    </location>
</feature>
<gene>
    <name evidence="3" type="ORF">PMC74_07090</name>
</gene>
<dbReference type="InterPro" id="IPR050708">
    <property type="entry name" value="T6SS_VgrG/RHS"/>
</dbReference>
<feature type="transmembrane region" description="Helical" evidence="2">
    <location>
        <begin position="1474"/>
        <end position="1492"/>
    </location>
</feature>
<feature type="transmembrane region" description="Helical" evidence="2">
    <location>
        <begin position="1536"/>
        <end position="1554"/>
    </location>
</feature>
<dbReference type="RefSeq" id="WP_271910101.1">
    <property type="nucleotide sequence ID" value="NZ_CP116669.1"/>
</dbReference>
<evidence type="ECO:0000256" key="1">
    <source>
        <dbReference type="SAM" id="MobiDB-lite"/>
    </source>
</evidence>
<dbReference type="NCBIfam" id="TIGR03696">
    <property type="entry name" value="Rhs_assc_core"/>
    <property type="match status" value="1"/>
</dbReference>
<keyword evidence="2" id="KW-1133">Transmembrane helix</keyword>
<accession>A0ABY7RD29</accession>
<dbReference type="Proteomes" id="UP001214301">
    <property type="component" value="Chromosome"/>
</dbReference>
<keyword evidence="2" id="KW-0812">Transmembrane</keyword>
<evidence type="ECO:0000256" key="2">
    <source>
        <dbReference type="SAM" id="Phobius"/>
    </source>
</evidence>
<dbReference type="EMBL" id="CP116669">
    <property type="protein sequence ID" value="WCI01655.1"/>
    <property type="molecule type" value="Genomic_DNA"/>
</dbReference>
<evidence type="ECO:0000313" key="4">
    <source>
        <dbReference type="Proteomes" id="UP001214301"/>
    </source>
</evidence>
<keyword evidence="2" id="KW-0472">Membrane</keyword>
<dbReference type="Gene3D" id="2.180.10.10">
    <property type="entry name" value="RHS repeat-associated core"/>
    <property type="match status" value="3"/>
</dbReference>
<organism evidence="3 4">
    <name type="scientific">Pseudomonas capeferrum</name>
    <dbReference type="NCBI Taxonomy" id="1495066"/>
    <lineage>
        <taxon>Bacteria</taxon>
        <taxon>Pseudomonadati</taxon>
        <taxon>Pseudomonadota</taxon>
        <taxon>Gammaproteobacteria</taxon>
        <taxon>Pseudomonadales</taxon>
        <taxon>Pseudomonadaceae</taxon>
        <taxon>Pseudomonas</taxon>
    </lineage>
</organism>
<dbReference type="PANTHER" id="PTHR32305:SF15">
    <property type="entry name" value="PROTEIN RHSA-RELATED"/>
    <property type="match status" value="1"/>
</dbReference>
<evidence type="ECO:0000313" key="3">
    <source>
        <dbReference type="EMBL" id="WCI01655.1"/>
    </source>
</evidence>
<proteinExistence type="predicted"/>